<dbReference type="InterPro" id="IPR013783">
    <property type="entry name" value="Ig-like_fold"/>
</dbReference>
<comment type="similarity">
    <text evidence="1">Belongs to the glycosyl hydrolase 2 family.</text>
</comment>
<dbReference type="InterPro" id="IPR006103">
    <property type="entry name" value="Glyco_hydro_2_cat"/>
</dbReference>
<proteinExistence type="inferred from homology"/>
<evidence type="ECO:0000256" key="1">
    <source>
        <dbReference type="ARBA" id="ARBA00007401"/>
    </source>
</evidence>
<feature type="domain" description="Glycosyl hydrolases family 2 sugar binding" evidence="6">
    <location>
        <begin position="62"/>
        <end position="148"/>
    </location>
</feature>
<dbReference type="Gene3D" id="2.60.40.10">
    <property type="entry name" value="Immunoglobulins"/>
    <property type="match status" value="3"/>
</dbReference>
<dbReference type="Gene3D" id="2.60.120.260">
    <property type="entry name" value="Galactose-binding domain-like"/>
    <property type="match status" value="1"/>
</dbReference>
<dbReference type="InterPro" id="IPR006104">
    <property type="entry name" value="Glyco_hydro_2_N"/>
</dbReference>
<dbReference type="InterPro" id="IPR008979">
    <property type="entry name" value="Galactose-bd-like_sf"/>
</dbReference>
<evidence type="ECO:0000313" key="9">
    <source>
        <dbReference type="EMBL" id="MDN4616350.1"/>
    </source>
</evidence>
<dbReference type="Pfam" id="PF02837">
    <property type="entry name" value="Glyco_hydro_2_N"/>
    <property type="match status" value="1"/>
</dbReference>
<dbReference type="RefSeq" id="WP_301209530.1">
    <property type="nucleotide sequence ID" value="NZ_JAROCF010000001.1"/>
</dbReference>
<evidence type="ECO:0000259" key="7">
    <source>
        <dbReference type="Pfam" id="PF16355"/>
    </source>
</evidence>
<dbReference type="SUPFAM" id="SSF51445">
    <property type="entry name" value="(Trans)glycosidases"/>
    <property type="match status" value="1"/>
</dbReference>
<name>A0ABT8KFW3_9MICO</name>
<feature type="domain" description="Glycoside hydrolase family 2" evidence="8">
    <location>
        <begin position="697"/>
        <end position="795"/>
    </location>
</feature>
<evidence type="ECO:0000259" key="4">
    <source>
        <dbReference type="Pfam" id="PF00703"/>
    </source>
</evidence>
<dbReference type="InterPro" id="IPR032311">
    <property type="entry name" value="DUF4982"/>
</dbReference>
<comment type="caution">
    <text evidence="9">The sequence shown here is derived from an EMBL/GenBank/DDBJ whole genome shotgun (WGS) entry which is preliminary data.</text>
</comment>
<dbReference type="InterPro" id="IPR036156">
    <property type="entry name" value="Beta-gal/glucu_dom_sf"/>
</dbReference>
<evidence type="ECO:0000313" key="10">
    <source>
        <dbReference type="Proteomes" id="UP001174208"/>
    </source>
</evidence>
<dbReference type="SUPFAM" id="SSF49785">
    <property type="entry name" value="Galactose-binding domain-like"/>
    <property type="match status" value="1"/>
</dbReference>
<dbReference type="Pfam" id="PF16355">
    <property type="entry name" value="DUF4982"/>
    <property type="match status" value="1"/>
</dbReference>
<dbReference type="Pfam" id="PF18565">
    <property type="entry name" value="Glyco_hydro2_C5"/>
    <property type="match status" value="1"/>
</dbReference>
<evidence type="ECO:0000256" key="3">
    <source>
        <dbReference type="ARBA" id="ARBA00023295"/>
    </source>
</evidence>
<dbReference type="InterPro" id="IPR006102">
    <property type="entry name" value="Ig-like_GH2"/>
</dbReference>
<keyword evidence="10" id="KW-1185">Reference proteome</keyword>
<dbReference type="Pfam" id="PF02836">
    <property type="entry name" value="Glyco_hydro_2_C"/>
    <property type="match status" value="1"/>
</dbReference>
<evidence type="ECO:0000259" key="8">
    <source>
        <dbReference type="Pfam" id="PF18565"/>
    </source>
</evidence>
<evidence type="ECO:0000256" key="2">
    <source>
        <dbReference type="ARBA" id="ARBA00022801"/>
    </source>
</evidence>
<dbReference type="PANTHER" id="PTHR42732">
    <property type="entry name" value="BETA-GALACTOSIDASE"/>
    <property type="match status" value="1"/>
</dbReference>
<evidence type="ECO:0000259" key="6">
    <source>
        <dbReference type="Pfam" id="PF02837"/>
    </source>
</evidence>
<dbReference type="Proteomes" id="UP001174208">
    <property type="component" value="Unassembled WGS sequence"/>
</dbReference>
<dbReference type="InterPro" id="IPR017853">
    <property type="entry name" value="GH"/>
</dbReference>
<dbReference type="InterPro" id="IPR006101">
    <property type="entry name" value="Glyco_hydro_2"/>
</dbReference>
<keyword evidence="2 9" id="KW-0378">Hydrolase</keyword>
<dbReference type="InterPro" id="IPR051913">
    <property type="entry name" value="GH2_Domain-Containing"/>
</dbReference>
<reference evidence="9" key="1">
    <citation type="submission" date="2023-06" db="EMBL/GenBank/DDBJ databases">
        <title>MT1 and MT2 Draft Genomes of Novel Species.</title>
        <authorList>
            <person name="Venkateswaran K."/>
        </authorList>
    </citation>
    <scope>NUCLEOTIDE SEQUENCE</scope>
    <source>
        <strain evidence="9">F6_8S_P_1B</strain>
    </source>
</reference>
<dbReference type="InterPro" id="IPR040605">
    <property type="entry name" value="Glyco_hydro2_dom5"/>
</dbReference>
<dbReference type="GO" id="GO:0016787">
    <property type="term" value="F:hydrolase activity"/>
    <property type="evidence" value="ECO:0007669"/>
    <property type="project" value="UniProtKB-KW"/>
</dbReference>
<accession>A0ABT8KFW3</accession>
<dbReference type="SUPFAM" id="SSF49303">
    <property type="entry name" value="beta-Galactosidase/glucuronidase domain"/>
    <property type="match status" value="1"/>
</dbReference>
<protein>
    <submittedName>
        <fullName evidence="9">Glycoside hydrolase family 2 TIM barrel-domain containing protein</fullName>
    </submittedName>
</protein>
<feature type="domain" description="Glycoside hydrolase family 2 catalytic" evidence="5">
    <location>
        <begin position="274"/>
        <end position="432"/>
    </location>
</feature>
<dbReference type="PRINTS" id="PR00132">
    <property type="entry name" value="GLHYDRLASE2"/>
</dbReference>
<dbReference type="EMBL" id="JAROCF010000001">
    <property type="protein sequence ID" value="MDN4616350.1"/>
    <property type="molecule type" value="Genomic_DNA"/>
</dbReference>
<keyword evidence="3" id="KW-0326">Glycosidase</keyword>
<feature type="domain" description="Glycoside hydrolase family 2 immunoglobulin-like beta-sandwich" evidence="4">
    <location>
        <begin position="154"/>
        <end position="265"/>
    </location>
</feature>
<dbReference type="PANTHER" id="PTHR42732:SF1">
    <property type="entry name" value="BETA-MANNOSIDASE"/>
    <property type="match status" value="1"/>
</dbReference>
<dbReference type="Pfam" id="PF00703">
    <property type="entry name" value="Glyco_hydro_2"/>
    <property type="match status" value="1"/>
</dbReference>
<sequence>MRKTSFNTDWGVRHQTSPFLEILGQAEAPQPVTLPHDWLISQPRSAENKPGALTGYHGEDVVEYVKTFTAPEGFETGRVEVQFDGVYRGAMIYVNDAFVAQRPYGYIPFSVRIDPYLHEGDNQIRVECRNHLDARWYSGLGIYRDTWLLTGGATHIARNGVRVRTRDADAWKAVIDVTTTIENDSQRLDTVTVITEVVAPTGEVVVAESARLSVRPGEAAPLRQRFALSKPSLWSPQGPSLHTIRTRLVPTSGGEEVHEERFGIRTLNWDAQDGLLINGQPVKLRGGCIHHDNGVLGAATVARAEERRVQLLKDAGYNAIRSAHNPISTALLEACDRLGMLVLDEFTDGWTTPTLGFGYGLDLNEWWQRDLTELIERDYNHPSVIMYSIGNEVADTGNSWGATFGRDLVDWIKSMDDTRPVTNAINPMMTVLHDLKAELGKDDSAGVNAFMRDLGEQTHDLVVSDLATERLEEPMSQLDISGYNYAYGRYELDIERHPQRLLLGTEGLPGKLDEVWPYVVRYPQVIGEFSWTAWEYVGEAGLGADKPAEEAFFGNYPWRFSGTGDLGITGQRRTISYWRETVWGLRSAPFIAVHRPDAGDRDQLRPSIYTWSDSISSWSWPGHEGATVTVDVYSDADEVELLLNGDPIGRARAGAEHRFIASFQLPYLPGELTAVAHRGGTESGRSTIRTAGGDVTLTLSTERNEIIADDRDLAFIEIAFTDGSGTVHISRDDEVTVTVSGSGVLQGLGSDNPASEDDYTGASCHAYRGRALAVIRPTSAGPITIRVEAGDLSSDITVTAVEA</sequence>
<gene>
    <name evidence="9" type="ORF">P5G50_18020</name>
</gene>
<organism evidence="9 10">
    <name type="scientific">Leifsonia williamsii</name>
    <dbReference type="NCBI Taxonomy" id="3035919"/>
    <lineage>
        <taxon>Bacteria</taxon>
        <taxon>Bacillati</taxon>
        <taxon>Actinomycetota</taxon>
        <taxon>Actinomycetes</taxon>
        <taxon>Micrococcales</taxon>
        <taxon>Microbacteriaceae</taxon>
        <taxon>Leifsonia</taxon>
    </lineage>
</organism>
<evidence type="ECO:0000259" key="5">
    <source>
        <dbReference type="Pfam" id="PF02836"/>
    </source>
</evidence>
<dbReference type="Gene3D" id="3.20.20.80">
    <property type="entry name" value="Glycosidases"/>
    <property type="match status" value="1"/>
</dbReference>
<feature type="domain" description="DUF4982" evidence="7">
    <location>
        <begin position="625"/>
        <end position="682"/>
    </location>
</feature>